<dbReference type="SUPFAM" id="SSF52058">
    <property type="entry name" value="L domain-like"/>
    <property type="match status" value="1"/>
</dbReference>
<proteinExistence type="predicted"/>
<dbReference type="PANTHER" id="PTHR24366">
    <property type="entry name" value="IG(IMMUNOGLOBULIN) AND LRR(LEUCINE RICH REPEAT) DOMAINS"/>
    <property type="match status" value="1"/>
</dbReference>
<dbReference type="InParanoid" id="B0X1K8"/>
<dbReference type="VEuPathDB" id="VectorBase:CPIJ012822"/>
<protein>
    <recommendedName>
        <fullName evidence="8">Leucine-rich immune protein (Short)</fullName>
    </recommendedName>
</protein>
<feature type="chain" id="PRO_5014567103" description="Leucine-rich immune protein (Short)" evidence="4">
    <location>
        <begin position="22"/>
        <end position="381"/>
    </location>
</feature>
<evidence type="ECO:0000313" key="6">
    <source>
        <dbReference type="EnsemblMetazoa" id="CPIJ012822-PA"/>
    </source>
</evidence>
<dbReference type="KEGG" id="cqu:CpipJ_CPIJ012822"/>
<sequence length="381" mass="43602">MNFAPNFVWLILVFHINVCRAWTSWTPSTNSKILFIKFENETVSGFPQFLNYHKYAEIELQEPYINELTVEMQSVFVNAIDLGIHDGSILYLHDNQIEFVEMSEFNGLDKLKMLALQNNKIAEIRATLQNPAVLPKLEKFYINNNRLTDISFEHWNTTSLYTIHLHENQLQIALSLPGKLTGLKGVALDTNPLNCEWLNSTLKELKNRNVKVYDGHITKCNATGPELKEIVRRVNFKETFATLPLLQHSQSELKEALKNKLTNLSDLSANTTLKVESLQAEVRNKMNSITNEALKGEQQLGSIKSEILRITGTHQSHEDEIQQIKRMLDELRHQLNASAVSPDADLAYGGIFKLERYSAILVVLGIFLFFYLIAEVVKCRR</sequence>
<dbReference type="Gene3D" id="3.80.10.10">
    <property type="entry name" value="Ribonuclease Inhibitor"/>
    <property type="match status" value="1"/>
</dbReference>
<dbReference type="EnsemblMetazoa" id="CPIJ012822-RA">
    <property type="protein sequence ID" value="CPIJ012822-PA"/>
    <property type="gene ID" value="CPIJ012822"/>
</dbReference>
<keyword evidence="4" id="KW-0732">Signal</keyword>
<evidence type="ECO:0000256" key="1">
    <source>
        <dbReference type="ARBA" id="ARBA00022614"/>
    </source>
</evidence>
<dbReference type="InterPro" id="IPR025875">
    <property type="entry name" value="Leu-rich_rpt_4"/>
</dbReference>
<evidence type="ECO:0000313" key="5">
    <source>
        <dbReference type="EMBL" id="EDS38736.1"/>
    </source>
</evidence>
<keyword evidence="3" id="KW-1133">Transmembrane helix</keyword>
<gene>
    <name evidence="6" type="primary">6046327</name>
    <name evidence="5" type="ORF">CpipJ_CPIJ012822</name>
</gene>
<name>B0X1K8_CULQU</name>
<dbReference type="AlphaFoldDB" id="B0X1K8"/>
<accession>B0X1K8</accession>
<keyword evidence="7" id="KW-1185">Reference proteome</keyword>
<dbReference type="EMBL" id="DS232263">
    <property type="protein sequence ID" value="EDS38736.1"/>
    <property type="molecule type" value="Genomic_DNA"/>
</dbReference>
<keyword evidence="1" id="KW-0433">Leucine-rich repeat</keyword>
<dbReference type="PANTHER" id="PTHR24366:SF96">
    <property type="entry name" value="LEUCINE RICH REPEAT CONTAINING 53"/>
    <property type="match status" value="1"/>
</dbReference>
<dbReference type="VEuPathDB" id="VectorBase:CQUJHB011665"/>
<keyword evidence="2" id="KW-0677">Repeat</keyword>
<evidence type="ECO:0000256" key="2">
    <source>
        <dbReference type="ARBA" id="ARBA00022737"/>
    </source>
</evidence>
<dbReference type="Pfam" id="PF12799">
    <property type="entry name" value="LRR_4"/>
    <property type="match status" value="1"/>
</dbReference>
<reference evidence="6" key="2">
    <citation type="submission" date="2021-02" db="UniProtKB">
        <authorList>
            <consortium name="EnsemblMetazoa"/>
        </authorList>
    </citation>
    <scope>IDENTIFICATION</scope>
    <source>
        <strain evidence="6">JHB</strain>
    </source>
</reference>
<feature type="signal peptide" evidence="4">
    <location>
        <begin position="1"/>
        <end position="21"/>
    </location>
</feature>
<dbReference type="Proteomes" id="UP000002320">
    <property type="component" value="Unassembled WGS sequence"/>
</dbReference>
<dbReference type="STRING" id="7176.B0X1K8"/>
<reference evidence="5" key="1">
    <citation type="submission" date="2007-03" db="EMBL/GenBank/DDBJ databases">
        <title>Annotation of Culex pipiens quinquefasciatus.</title>
        <authorList>
            <consortium name="The Broad Institute Genome Sequencing Platform"/>
            <person name="Atkinson P.W."/>
            <person name="Hemingway J."/>
            <person name="Christensen B.M."/>
            <person name="Higgs S."/>
            <person name="Kodira C."/>
            <person name="Hannick L."/>
            <person name="Megy K."/>
            <person name="O'Leary S."/>
            <person name="Pearson M."/>
            <person name="Haas B.J."/>
            <person name="Mauceli E."/>
            <person name="Wortman J.R."/>
            <person name="Lee N.H."/>
            <person name="Guigo R."/>
            <person name="Stanke M."/>
            <person name="Alvarado L."/>
            <person name="Amedeo P."/>
            <person name="Antoine C.H."/>
            <person name="Arensburger P."/>
            <person name="Bidwell S.L."/>
            <person name="Crawford M."/>
            <person name="Camaro F."/>
            <person name="Devon K."/>
            <person name="Engels R."/>
            <person name="Hammond M."/>
            <person name="Howarth C."/>
            <person name="Koehrsen M."/>
            <person name="Lawson D."/>
            <person name="Montgomery P."/>
            <person name="Nene V."/>
            <person name="Nusbaum C."/>
            <person name="Puiu D."/>
            <person name="Romero-Severson J."/>
            <person name="Severson D.W."/>
            <person name="Shumway M."/>
            <person name="Sisk P."/>
            <person name="Stolte C."/>
            <person name="Zeng Q."/>
            <person name="Eisenstadt E."/>
            <person name="Fraser-Liggett C."/>
            <person name="Strausberg R."/>
            <person name="Galagan J."/>
            <person name="Birren B."/>
            <person name="Collins F.H."/>
        </authorList>
    </citation>
    <scope>NUCLEOTIDE SEQUENCE [LARGE SCALE GENOMIC DNA]</scope>
    <source>
        <strain evidence="5">JHB</strain>
    </source>
</reference>
<dbReference type="HOGENOM" id="CLU_726185_0_0_1"/>
<organism>
    <name type="scientific">Culex quinquefasciatus</name>
    <name type="common">Southern house mosquito</name>
    <name type="synonym">Culex pungens</name>
    <dbReference type="NCBI Taxonomy" id="7176"/>
    <lineage>
        <taxon>Eukaryota</taxon>
        <taxon>Metazoa</taxon>
        <taxon>Ecdysozoa</taxon>
        <taxon>Arthropoda</taxon>
        <taxon>Hexapoda</taxon>
        <taxon>Insecta</taxon>
        <taxon>Pterygota</taxon>
        <taxon>Neoptera</taxon>
        <taxon>Endopterygota</taxon>
        <taxon>Diptera</taxon>
        <taxon>Nematocera</taxon>
        <taxon>Culicoidea</taxon>
        <taxon>Culicidae</taxon>
        <taxon>Culicinae</taxon>
        <taxon>Culicini</taxon>
        <taxon>Culex</taxon>
        <taxon>Culex</taxon>
    </lineage>
</organism>
<keyword evidence="3" id="KW-0812">Transmembrane</keyword>
<keyword evidence="3" id="KW-0472">Membrane</keyword>
<evidence type="ECO:0000256" key="4">
    <source>
        <dbReference type="SAM" id="SignalP"/>
    </source>
</evidence>
<dbReference type="InterPro" id="IPR032675">
    <property type="entry name" value="LRR_dom_sf"/>
</dbReference>
<dbReference type="OrthoDB" id="676979at2759"/>
<evidence type="ECO:0000313" key="7">
    <source>
        <dbReference type="Proteomes" id="UP000002320"/>
    </source>
</evidence>
<feature type="transmembrane region" description="Helical" evidence="3">
    <location>
        <begin position="357"/>
        <end position="377"/>
    </location>
</feature>
<evidence type="ECO:0000256" key="3">
    <source>
        <dbReference type="SAM" id="Phobius"/>
    </source>
</evidence>
<evidence type="ECO:0008006" key="8">
    <source>
        <dbReference type="Google" id="ProtNLM"/>
    </source>
</evidence>